<evidence type="ECO:0000256" key="2">
    <source>
        <dbReference type="SAM" id="MobiDB-lite"/>
    </source>
</evidence>
<feature type="signal peptide" evidence="4">
    <location>
        <begin position="1"/>
        <end position="31"/>
    </location>
</feature>
<keyword evidence="3" id="KW-0812">Transmembrane</keyword>
<evidence type="ECO:0000256" key="3">
    <source>
        <dbReference type="SAM" id="Phobius"/>
    </source>
</evidence>
<feature type="compositionally biased region" description="Acidic residues" evidence="2">
    <location>
        <begin position="64"/>
        <end position="74"/>
    </location>
</feature>
<proteinExistence type="predicted"/>
<dbReference type="EnsemblMetazoa" id="AATE018608-RA">
    <property type="protein sequence ID" value="AATE018608-PA.1"/>
    <property type="gene ID" value="AATE018608"/>
</dbReference>
<dbReference type="SUPFAM" id="SSF49854">
    <property type="entry name" value="Spermadhesin, CUB domain"/>
    <property type="match status" value="1"/>
</dbReference>
<feature type="region of interest" description="Disordered" evidence="2">
    <location>
        <begin position="626"/>
        <end position="714"/>
    </location>
</feature>
<feature type="chain" id="PRO_5043366012" evidence="4">
    <location>
        <begin position="32"/>
        <end position="714"/>
    </location>
</feature>
<dbReference type="CDD" id="cd00041">
    <property type="entry name" value="CUB"/>
    <property type="match status" value="1"/>
</dbReference>
<name>A0A182JIA3_ANOAO</name>
<keyword evidence="4" id="KW-0732">Signal</keyword>
<keyword evidence="3" id="KW-0472">Membrane</keyword>
<dbReference type="InterPro" id="IPR000859">
    <property type="entry name" value="CUB_dom"/>
</dbReference>
<feature type="compositionally biased region" description="Polar residues" evidence="2">
    <location>
        <begin position="645"/>
        <end position="655"/>
    </location>
</feature>
<feature type="region of interest" description="Disordered" evidence="2">
    <location>
        <begin position="55"/>
        <end position="111"/>
    </location>
</feature>
<dbReference type="InterPro" id="IPR035914">
    <property type="entry name" value="Sperma_CUB_dom_sf"/>
</dbReference>
<dbReference type="VEuPathDB" id="VectorBase:AATE018608"/>
<dbReference type="Gene3D" id="2.60.120.290">
    <property type="entry name" value="Spermadhesin, CUB domain"/>
    <property type="match status" value="1"/>
</dbReference>
<evidence type="ECO:0000313" key="5">
    <source>
        <dbReference type="EnsemblMetazoa" id="AATE018608-PA.1"/>
    </source>
</evidence>
<organism evidence="5">
    <name type="scientific">Anopheles atroparvus</name>
    <name type="common">European mosquito</name>
    <dbReference type="NCBI Taxonomy" id="41427"/>
    <lineage>
        <taxon>Eukaryota</taxon>
        <taxon>Metazoa</taxon>
        <taxon>Ecdysozoa</taxon>
        <taxon>Arthropoda</taxon>
        <taxon>Hexapoda</taxon>
        <taxon>Insecta</taxon>
        <taxon>Pterygota</taxon>
        <taxon>Neoptera</taxon>
        <taxon>Endopterygota</taxon>
        <taxon>Diptera</taxon>
        <taxon>Nematocera</taxon>
        <taxon>Culicoidea</taxon>
        <taxon>Culicidae</taxon>
        <taxon>Anophelinae</taxon>
        <taxon>Anopheles</taxon>
    </lineage>
</organism>
<feature type="transmembrane region" description="Helical" evidence="3">
    <location>
        <begin position="531"/>
        <end position="553"/>
    </location>
</feature>
<protein>
    <submittedName>
        <fullName evidence="5">Uncharacterized protein</fullName>
    </submittedName>
</protein>
<feature type="compositionally biased region" description="Basic and acidic residues" evidence="2">
    <location>
        <begin position="87"/>
        <end position="105"/>
    </location>
</feature>
<dbReference type="Pfam" id="PF00431">
    <property type="entry name" value="CUB"/>
    <property type="match status" value="1"/>
</dbReference>
<evidence type="ECO:0000256" key="1">
    <source>
        <dbReference type="ARBA" id="ARBA00023157"/>
    </source>
</evidence>
<reference evidence="5" key="1">
    <citation type="submission" date="2022-08" db="UniProtKB">
        <authorList>
            <consortium name="EnsemblMetazoa"/>
        </authorList>
    </citation>
    <scope>IDENTIFICATION</scope>
    <source>
        <strain evidence="5">EBRO</strain>
    </source>
</reference>
<evidence type="ECO:0000256" key="4">
    <source>
        <dbReference type="SAM" id="SignalP"/>
    </source>
</evidence>
<keyword evidence="1" id="KW-1015">Disulfide bond</keyword>
<accession>A0A182JIA3</accession>
<dbReference type="AlphaFoldDB" id="A0A182JIA3"/>
<keyword evidence="3" id="KW-1133">Transmembrane helix</keyword>
<sequence length="714" mass="80031">MSKQRWRETFMAINFLSLMLLLAAPSILVHAHPQLNGDGLPGEPPATAADRSLLDDYVNCPPDDAIDGTEEPSLDDSVIGPSGDAIGEEHVDPESQEQQEPKFEDYPPPPIRVHEDRVMKPVGMRPGPFDEPKIIDEQDDIELQDMTENVALDDVGRVFVDVADEKEGSGDDEEQKQEQPAVVATNGEQKIIHVSQQKPLRVVNTNETVGEGDEEENGPLKHLNARTLYDLAEGETREQGLRKFLENHPEEIILTSPNYPSPYPLEWNEVQNFSVDGGRGVQITIHDLDLNPTTDFLYIRAGNIDDVEEKGPVLTGTYQEPIRFLIPQTTYFTVQFVAQQDPDGEQKHRGFQLSYAPFGEVVSPTTPTTTEIIVPQEELQWTTKEIVMTPTLMELQSTWAEIKEALSNASNMYIESRNLSYMPSRPFDVKLLARKCPDTWRNHADCVSLEFAVPLRPIFYEPSYDDDGMVLGFGNKFLQKGFISISTTEATEPQYELDVASLNEMWDEFGQMAVQRAGYDSYIMPESGRILLTWIGISLAIVGTFLFVLYMIWKIDIFKDYRRISRTSHGVAQDDDKNELKKKEFDISMFPSPHQVVPTFFPTGDPHGPDAEAQYAYDNATMSQWPEDFSEPKTYPETSFGGGPQQRTSQHSRTTGPARPYEPVSPMDLSPAPIDFNDAPRLPRPSVGNRNNPFLSPPGGGPRTSTGNPPPGLR</sequence>
<dbReference type="STRING" id="41427.A0A182JIA3"/>